<reference evidence="6" key="1">
    <citation type="submission" date="2017-09" db="EMBL/GenBank/DDBJ databases">
        <title>Depth-based differentiation of microbial function through sediment-hosted aquifers and enrichment of novel symbionts in the deep terrestrial subsurface.</title>
        <authorList>
            <person name="Probst A.J."/>
            <person name="Ladd B."/>
            <person name="Jarett J.K."/>
            <person name="Geller-Mcgrath D.E."/>
            <person name="Sieber C.M.K."/>
            <person name="Emerson J.B."/>
            <person name="Anantharaman K."/>
            <person name="Thomas B.C."/>
            <person name="Malmstrom R."/>
            <person name="Stieglmeier M."/>
            <person name="Klingl A."/>
            <person name="Woyke T."/>
            <person name="Ryan C.M."/>
            <person name="Banfield J.F."/>
        </authorList>
    </citation>
    <scope>NUCLEOTIDE SEQUENCE [LARGE SCALE GENOMIC DNA]</scope>
</reference>
<dbReference type="PANTHER" id="PTHR43179">
    <property type="entry name" value="RHAMNOSYLTRANSFERASE WBBL"/>
    <property type="match status" value="1"/>
</dbReference>
<evidence type="ECO:0000256" key="3">
    <source>
        <dbReference type="ARBA" id="ARBA00022679"/>
    </source>
</evidence>
<sequence length="345" mass="40682">MRRKNPLVTVSILTYNGLKYLKYCFNSVFSQSYPNLEIIVLDNNSSDGTIDYLKKIKPRKDLRIILNPENLGFSKGHNRNIGESRGKFILCLNQDAVLDRNFIQSAVETFENGKRIGAVQGKLYRWQIGISASQDTRAYHVSRIIDTTGLEILKNRRIINRGQGQIDQGQFEKTEEIFGADAAAVFYRREALEDVKILDEYFDQDFFAYKEDVDLAWRLRLYGWRAVYQPKAIAWHDRTAGDSAAINYFFIIRERLKINKFGKYLAFKNQRLTQIKNEQIYLLFKHLPWVLPKEIASWIYVILFEKYTWKAIKDLFQQIPSAWQKRKIIMSRKRTGAKEMEKWFK</sequence>
<dbReference type="GO" id="GO:0016757">
    <property type="term" value="F:glycosyltransferase activity"/>
    <property type="evidence" value="ECO:0007669"/>
    <property type="project" value="UniProtKB-KW"/>
</dbReference>
<dbReference type="PANTHER" id="PTHR43179:SF12">
    <property type="entry name" value="GALACTOFURANOSYLTRANSFERASE GLFT2"/>
    <property type="match status" value="1"/>
</dbReference>
<dbReference type="CDD" id="cd04186">
    <property type="entry name" value="GT_2_like_c"/>
    <property type="match status" value="1"/>
</dbReference>
<protein>
    <recommendedName>
        <fullName evidence="4">Glycosyltransferase 2-like domain-containing protein</fullName>
    </recommendedName>
</protein>
<evidence type="ECO:0000256" key="2">
    <source>
        <dbReference type="ARBA" id="ARBA00022676"/>
    </source>
</evidence>
<dbReference type="Pfam" id="PF00535">
    <property type="entry name" value="Glycos_transf_2"/>
    <property type="match status" value="1"/>
</dbReference>
<evidence type="ECO:0000256" key="1">
    <source>
        <dbReference type="ARBA" id="ARBA00006739"/>
    </source>
</evidence>
<evidence type="ECO:0000313" key="5">
    <source>
        <dbReference type="EMBL" id="PIZ70029.1"/>
    </source>
</evidence>
<evidence type="ECO:0000313" key="6">
    <source>
        <dbReference type="Proteomes" id="UP000231688"/>
    </source>
</evidence>
<dbReference type="Gene3D" id="3.90.550.10">
    <property type="entry name" value="Spore Coat Polysaccharide Biosynthesis Protein SpsA, Chain A"/>
    <property type="match status" value="1"/>
</dbReference>
<name>A0A2M7UFQ9_9BACT</name>
<keyword evidence="3" id="KW-0808">Transferase</keyword>
<keyword evidence="2" id="KW-0328">Glycosyltransferase</keyword>
<comment type="similarity">
    <text evidence="1">Belongs to the glycosyltransferase 2 family.</text>
</comment>
<feature type="domain" description="Glycosyltransferase 2-like" evidence="4">
    <location>
        <begin position="10"/>
        <end position="194"/>
    </location>
</feature>
<gene>
    <name evidence="5" type="ORF">COY10_00465</name>
</gene>
<dbReference type="EMBL" id="PFOH01000009">
    <property type="protein sequence ID" value="PIZ70029.1"/>
    <property type="molecule type" value="Genomic_DNA"/>
</dbReference>
<comment type="caution">
    <text evidence="5">The sequence shown here is derived from an EMBL/GenBank/DDBJ whole genome shotgun (WGS) entry which is preliminary data.</text>
</comment>
<dbReference type="Proteomes" id="UP000231688">
    <property type="component" value="Unassembled WGS sequence"/>
</dbReference>
<proteinExistence type="inferred from homology"/>
<evidence type="ECO:0000259" key="4">
    <source>
        <dbReference type="Pfam" id="PF00535"/>
    </source>
</evidence>
<dbReference type="AlphaFoldDB" id="A0A2M7UFQ9"/>
<dbReference type="InterPro" id="IPR001173">
    <property type="entry name" value="Glyco_trans_2-like"/>
</dbReference>
<dbReference type="SUPFAM" id="SSF53448">
    <property type="entry name" value="Nucleotide-diphospho-sugar transferases"/>
    <property type="match status" value="1"/>
</dbReference>
<dbReference type="InterPro" id="IPR029044">
    <property type="entry name" value="Nucleotide-diphossugar_trans"/>
</dbReference>
<organism evidence="5 6">
    <name type="scientific">Candidatus Portnoybacteria bacterium CG_4_10_14_0_2_um_filter_43_36</name>
    <dbReference type="NCBI Taxonomy" id="1974798"/>
    <lineage>
        <taxon>Bacteria</taxon>
        <taxon>Candidatus Portnoyibacteriota</taxon>
    </lineage>
</organism>
<accession>A0A2M7UFQ9</accession>